<dbReference type="RefSeq" id="XP_067691428.1">
    <property type="nucleotide sequence ID" value="XM_067836057.1"/>
</dbReference>
<gene>
    <name evidence="1" type="ORF">CUR178_04349</name>
</gene>
<accession>A0A836GJJ4</accession>
<organism evidence="1 2">
    <name type="scientific">Leishmania enriettii</name>
    <dbReference type="NCBI Taxonomy" id="5663"/>
    <lineage>
        <taxon>Eukaryota</taxon>
        <taxon>Discoba</taxon>
        <taxon>Euglenozoa</taxon>
        <taxon>Kinetoplastea</taxon>
        <taxon>Metakinetoplastina</taxon>
        <taxon>Trypanosomatida</taxon>
        <taxon>Trypanosomatidae</taxon>
        <taxon>Leishmaniinae</taxon>
        <taxon>Leishmania</taxon>
    </lineage>
</organism>
<name>A0A836GJJ4_LEIEN</name>
<dbReference type="AlphaFoldDB" id="A0A836GJJ4"/>
<dbReference type="EMBL" id="JAFHKP010000028">
    <property type="protein sequence ID" value="KAG5474899.1"/>
    <property type="molecule type" value="Genomic_DNA"/>
</dbReference>
<dbReference type="KEGG" id="lenr:94171567"/>
<dbReference type="GeneID" id="94171567"/>
<proteinExistence type="predicted"/>
<evidence type="ECO:0000313" key="1">
    <source>
        <dbReference type="EMBL" id="KAG5474899.1"/>
    </source>
</evidence>
<evidence type="ECO:0000313" key="2">
    <source>
        <dbReference type="Proteomes" id="UP000674179"/>
    </source>
</evidence>
<protein>
    <submittedName>
        <fullName evidence="1">Uncharacterized protein</fullName>
    </submittedName>
</protein>
<dbReference type="Proteomes" id="UP000674179">
    <property type="component" value="Chromosome 28"/>
</dbReference>
<keyword evidence="2" id="KW-1185">Reference proteome</keyword>
<sequence length="109" mass="12105">MSLFDRGECYRHSLPKALSDINVNTLLSNVQEWQHRPSSSSAVTPGSSRTSHLQYAPAVMAEGQHLSFLQVVRSLQESQARTHRSKGAQVRAFSALHTSLLWIKMAISS</sequence>
<reference evidence="1 2" key="1">
    <citation type="submission" date="2021-02" db="EMBL/GenBank/DDBJ databases">
        <title>Leishmania (Mundinia) enrietti genome sequencing and assembly.</title>
        <authorList>
            <person name="Almutairi H."/>
            <person name="Gatherer D."/>
        </authorList>
    </citation>
    <scope>NUCLEOTIDE SEQUENCE [LARGE SCALE GENOMIC DNA]</scope>
    <source>
        <strain evidence="1">CUR178</strain>
    </source>
</reference>
<comment type="caution">
    <text evidence="1">The sequence shown here is derived from an EMBL/GenBank/DDBJ whole genome shotgun (WGS) entry which is preliminary data.</text>
</comment>